<sequence length="124" mass="13439">MADLKNIALTVEAAQIVNELGKSFGISEQMDTIRLGFAYAVQQDADLNRDLGTRGGSNYDSGGLDNEGLMAATVKVYYAYPEVQAEPYRAVEVLMNKGVRLLKEHLRDGTVGTLGDLVDVDQGK</sequence>
<proteinExistence type="predicted"/>
<dbReference type="AlphaFoldDB" id="A0A810N8D2"/>
<reference evidence="1" key="1">
    <citation type="submission" date="2020-08" db="EMBL/GenBank/DDBJ databases">
        <title>Whole genome shotgun sequence of Polymorphospora rubra NBRC 101157.</title>
        <authorList>
            <person name="Komaki H."/>
            <person name="Tamura T."/>
        </authorList>
    </citation>
    <scope>NUCLEOTIDE SEQUENCE</scope>
    <source>
        <strain evidence="1">NBRC 101157</strain>
    </source>
</reference>
<keyword evidence="2" id="KW-1185">Reference proteome</keyword>
<dbReference type="Proteomes" id="UP000680866">
    <property type="component" value="Chromosome"/>
</dbReference>
<name>A0A810N8D2_9ACTN</name>
<dbReference type="RefSeq" id="WP_212819091.1">
    <property type="nucleotide sequence ID" value="NZ_AP023359.1"/>
</dbReference>
<dbReference type="KEGG" id="pry:Prubr_66870"/>
<dbReference type="EMBL" id="AP023359">
    <property type="protein sequence ID" value="BCJ69666.1"/>
    <property type="molecule type" value="Genomic_DNA"/>
</dbReference>
<evidence type="ECO:0000313" key="1">
    <source>
        <dbReference type="EMBL" id="BCJ69666.1"/>
    </source>
</evidence>
<gene>
    <name evidence="1" type="ORF">Prubr_66870</name>
</gene>
<organism evidence="1 2">
    <name type="scientific">Polymorphospora rubra</name>
    <dbReference type="NCBI Taxonomy" id="338584"/>
    <lineage>
        <taxon>Bacteria</taxon>
        <taxon>Bacillati</taxon>
        <taxon>Actinomycetota</taxon>
        <taxon>Actinomycetes</taxon>
        <taxon>Micromonosporales</taxon>
        <taxon>Micromonosporaceae</taxon>
        <taxon>Polymorphospora</taxon>
    </lineage>
</organism>
<protein>
    <submittedName>
        <fullName evidence="1">Uncharacterized protein</fullName>
    </submittedName>
</protein>
<evidence type="ECO:0000313" key="2">
    <source>
        <dbReference type="Proteomes" id="UP000680866"/>
    </source>
</evidence>
<accession>A0A810N8D2</accession>